<comment type="function">
    <text evidence="3 4">Together with the chaperonin GroEL, plays an essential role in assisting protein folding. The GroEL-GroES system forms a nano-cage that allows encapsulation of the non-native substrate proteins and provides a physical environment optimized to promote and accelerate protein folding. GroES binds to the apical surface of the GroEL ring, thereby capping the opening of the GroEL channel.</text>
</comment>
<protein>
    <recommendedName>
        <fullName evidence="3">Co-chaperonin GroES</fullName>
    </recommendedName>
    <alternativeName>
        <fullName evidence="3">10 kDa chaperonin</fullName>
    </alternativeName>
    <alternativeName>
        <fullName evidence="3">Chaperonin-10</fullName>
        <shortName evidence="3">Cpn10</shortName>
    </alternativeName>
</protein>
<sequence>MANSIIKVTAMDKVKPLNNRVFIQPIEEDKTTDFGIVIPETAEKERPVKGKVLAVGPGKFDNNGNRIPMSVSEGDTVLFKKYAPDEIEVDGEKYLVAEEEDILAIINK</sequence>
<dbReference type="Proteomes" id="UP000230232">
    <property type="component" value="Unassembled WGS sequence"/>
</dbReference>
<evidence type="ECO:0000256" key="3">
    <source>
        <dbReference type="HAMAP-Rule" id="MF_00580"/>
    </source>
</evidence>
<dbReference type="InterPro" id="IPR011032">
    <property type="entry name" value="GroES-like_sf"/>
</dbReference>
<comment type="subunit">
    <text evidence="3">Heptamer of 7 subunits arranged in a ring. Interacts with the chaperonin GroEL.</text>
</comment>
<dbReference type="AlphaFoldDB" id="A0A2H0R4B2"/>
<dbReference type="EMBL" id="PCXO01000007">
    <property type="protein sequence ID" value="PIR41347.1"/>
    <property type="molecule type" value="Genomic_DNA"/>
</dbReference>
<dbReference type="GO" id="GO:0005737">
    <property type="term" value="C:cytoplasm"/>
    <property type="evidence" value="ECO:0007669"/>
    <property type="project" value="UniProtKB-SubCell"/>
</dbReference>
<evidence type="ECO:0000256" key="1">
    <source>
        <dbReference type="ARBA" id="ARBA00006975"/>
    </source>
</evidence>
<proteinExistence type="inferred from homology"/>
<dbReference type="GO" id="GO:0005524">
    <property type="term" value="F:ATP binding"/>
    <property type="evidence" value="ECO:0007669"/>
    <property type="project" value="InterPro"/>
</dbReference>
<dbReference type="CDD" id="cd00320">
    <property type="entry name" value="cpn10"/>
    <property type="match status" value="1"/>
</dbReference>
<dbReference type="SMART" id="SM00883">
    <property type="entry name" value="Cpn10"/>
    <property type="match status" value="1"/>
</dbReference>
<evidence type="ECO:0000256" key="4">
    <source>
        <dbReference type="RuleBase" id="RU000535"/>
    </source>
</evidence>
<dbReference type="InterPro" id="IPR020818">
    <property type="entry name" value="Chaperonin_GroES"/>
</dbReference>
<reference evidence="5 6" key="1">
    <citation type="submission" date="2017-09" db="EMBL/GenBank/DDBJ databases">
        <title>Depth-based differentiation of microbial function through sediment-hosted aquifers and enrichment of novel symbionts in the deep terrestrial subsurface.</title>
        <authorList>
            <person name="Probst A.J."/>
            <person name="Ladd B."/>
            <person name="Jarett J.K."/>
            <person name="Geller-Mcgrath D.E."/>
            <person name="Sieber C.M."/>
            <person name="Emerson J.B."/>
            <person name="Anantharaman K."/>
            <person name="Thomas B.C."/>
            <person name="Malmstrom R."/>
            <person name="Stieglmeier M."/>
            <person name="Klingl A."/>
            <person name="Woyke T."/>
            <person name="Ryan C.M."/>
            <person name="Banfield J.F."/>
        </authorList>
    </citation>
    <scope>NUCLEOTIDE SEQUENCE [LARGE SCALE GENOMIC DNA]</scope>
    <source>
        <strain evidence="5">CG10_big_fil_rev_8_21_14_0_10_46_23</strain>
    </source>
</reference>
<dbReference type="HAMAP" id="MF_00580">
    <property type="entry name" value="CH10"/>
    <property type="match status" value="1"/>
</dbReference>
<dbReference type="PANTHER" id="PTHR10772:SF58">
    <property type="entry name" value="CO-CHAPERONIN GROES"/>
    <property type="match status" value="1"/>
</dbReference>
<dbReference type="FunFam" id="2.30.33.40:FF:000001">
    <property type="entry name" value="10 kDa chaperonin"/>
    <property type="match status" value="1"/>
</dbReference>
<dbReference type="InterPro" id="IPR037124">
    <property type="entry name" value="Chaperonin_GroES_sf"/>
</dbReference>
<dbReference type="GO" id="GO:0051087">
    <property type="term" value="F:protein-folding chaperone binding"/>
    <property type="evidence" value="ECO:0007669"/>
    <property type="project" value="TreeGrafter"/>
</dbReference>
<dbReference type="GO" id="GO:0051082">
    <property type="term" value="F:unfolded protein binding"/>
    <property type="evidence" value="ECO:0007669"/>
    <property type="project" value="TreeGrafter"/>
</dbReference>
<name>A0A2H0R4B2_9BACT</name>
<dbReference type="GO" id="GO:0044183">
    <property type="term" value="F:protein folding chaperone"/>
    <property type="evidence" value="ECO:0007669"/>
    <property type="project" value="InterPro"/>
</dbReference>
<comment type="subcellular location">
    <subcellularLocation>
        <location evidence="3">Cytoplasm</location>
    </subcellularLocation>
</comment>
<dbReference type="PANTHER" id="PTHR10772">
    <property type="entry name" value="10 KDA HEAT SHOCK PROTEIN"/>
    <property type="match status" value="1"/>
</dbReference>
<dbReference type="SUPFAM" id="SSF50129">
    <property type="entry name" value="GroES-like"/>
    <property type="match status" value="1"/>
</dbReference>
<gene>
    <name evidence="3" type="primary">groES</name>
    <name evidence="3" type="synonym">groS</name>
    <name evidence="5" type="ORF">COV31_01835</name>
</gene>
<dbReference type="NCBIfam" id="NF001533">
    <property type="entry name" value="PRK00364.2-4"/>
    <property type="match status" value="1"/>
</dbReference>
<evidence type="ECO:0000313" key="5">
    <source>
        <dbReference type="EMBL" id="PIR41347.1"/>
    </source>
</evidence>
<comment type="similarity">
    <text evidence="1 3 4">Belongs to the GroES chaperonin family.</text>
</comment>
<accession>A0A2H0R4B2</accession>
<dbReference type="PRINTS" id="PR00297">
    <property type="entry name" value="CHAPERONIN10"/>
</dbReference>
<evidence type="ECO:0000256" key="2">
    <source>
        <dbReference type="ARBA" id="ARBA00023186"/>
    </source>
</evidence>
<dbReference type="Gene3D" id="2.30.33.40">
    <property type="entry name" value="GroES chaperonin"/>
    <property type="match status" value="1"/>
</dbReference>
<comment type="caution">
    <text evidence="5">The sequence shown here is derived from an EMBL/GenBank/DDBJ whole genome shotgun (WGS) entry which is preliminary data.</text>
</comment>
<evidence type="ECO:0000313" key="6">
    <source>
        <dbReference type="Proteomes" id="UP000230232"/>
    </source>
</evidence>
<keyword evidence="3" id="KW-0963">Cytoplasm</keyword>
<dbReference type="GO" id="GO:0046872">
    <property type="term" value="F:metal ion binding"/>
    <property type="evidence" value="ECO:0007669"/>
    <property type="project" value="TreeGrafter"/>
</dbReference>
<dbReference type="Pfam" id="PF00166">
    <property type="entry name" value="Cpn10"/>
    <property type="match status" value="1"/>
</dbReference>
<organism evidence="5 6">
    <name type="scientific">Candidatus Yanofskybacteria bacterium CG10_big_fil_rev_8_21_14_0_10_46_23</name>
    <dbReference type="NCBI Taxonomy" id="1975098"/>
    <lineage>
        <taxon>Bacteria</taxon>
        <taxon>Candidatus Yanofskyibacteriota</taxon>
    </lineage>
</organism>
<dbReference type="NCBIfam" id="NF001531">
    <property type="entry name" value="PRK00364.2-2"/>
    <property type="match status" value="1"/>
</dbReference>
<keyword evidence="2 3" id="KW-0143">Chaperone</keyword>